<protein>
    <submittedName>
        <fullName evidence="3">GNAT family N-acetyltransferase</fullName>
        <ecNumber evidence="3">2.3.1.-</ecNumber>
    </submittedName>
</protein>
<dbReference type="CDD" id="cd04301">
    <property type="entry name" value="NAT_SF"/>
    <property type="match status" value="1"/>
</dbReference>
<evidence type="ECO:0000313" key="4">
    <source>
        <dbReference type="Proteomes" id="UP001482520"/>
    </source>
</evidence>
<feature type="compositionally biased region" description="Basic and acidic residues" evidence="1">
    <location>
        <begin position="214"/>
        <end position="240"/>
    </location>
</feature>
<keyword evidence="3" id="KW-0808">Transferase</keyword>
<evidence type="ECO:0000256" key="1">
    <source>
        <dbReference type="SAM" id="MobiDB-lite"/>
    </source>
</evidence>
<evidence type="ECO:0000313" key="3">
    <source>
        <dbReference type="EMBL" id="MEQ7849462.1"/>
    </source>
</evidence>
<dbReference type="Proteomes" id="UP001482520">
    <property type="component" value="Unassembled WGS sequence"/>
</dbReference>
<gene>
    <name evidence="3" type="ORF">V6R90_19470</name>
</gene>
<dbReference type="SUPFAM" id="SSF55729">
    <property type="entry name" value="Acyl-CoA N-acyltransferases (Nat)"/>
    <property type="match status" value="2"/>
</dbReference>
<dbReference type="InterPro" id="IPR000182">
    <property type="entry name" value="GNAT_dom"/>
</dbReference>
<feature type="region of interest" description="Disordered" evidence="1">
    <location>
        <begin position="212"/>
        <end position="240"/>
    </location>
</feature>
<organism evidence="3 4">
    <name type="scientific">Nocardioides kribbensis</name>
    <dbReference type="NCBI Taxonomy" id="305517"/>
    <lineage>
        <taxon>Bacteria</taxon>
        <taxon>Bacillati</taxon>
        <taxon>Actinomycetota</taxon>
        <taxon>Actinomycetes</taxon>
        <taxon>Propionibacteriales</taxon>
        <taxon>Nocardioidaceae</taxon>
        <taxon>Nocardioides</taxon>
    </lineage>
</organism>
<accession>A0ABV1P416</accession>
<keyword evidence="3" id="KW-0012">Acyltransferase</keyword>
<keyword evidence="4" id="KW-1185">Reference proteome</keyword>
<dbReference type="GO" id="GO:0016746">
    <property type="term" value="F:acyltransferase activity"/>
    <property type="evidence" value="ECO:0007669"/>
    <property type="project" value="UniProtKB-KW"/>
</dbReference>
<dbReference type="RefSeq" id="WP_349805708.1">
    <property type="nucleotide sequence ID" value="NZ_JBEGDP010000041.1"/>
</dbReference>
<dbReference type="InterPro" id="IPR016181">
    <property type="entry name" value="Acyl_CoA_acyltransferase"/>
</dbReference>
<comment type="caution">
    <text evidence="3">The sequence shown here is derived from an EMBL/GenBank/DDBJ whole genome shotgun (WGS) entry which is preliminary data.</text>
</comment>
<dbReference type="EC" id="2.3.1.-" evidence="3"/>
<dbReference type="Pfam" id="PF00583">
    <property type="entry name" value="Acetyltransf_1"/>
    <property type="match status" value="1"/>
</dbReference>
<dbReference type="Gene3D" id="3.40.630.30">
    <property type="match status" value="1"/>
</dbReference>
<evidence type="ECO:0000259" key="2">
    <source>
        <dbReference type="PROSITE" id="PS51186"/>
    </source>
</evidence>
<feature type="domain" description="N-acetyltransferase" evidence="2">
    <location>
        <begin position="13"/>
        <end position="187"/>
    </location>
</feature>
<dbReference type="PROSITE" id="PS51186">
    <property type="entry name" value="GNAT"/>
    <property type="match status" value="1"/>
</dbReference>
<proteinExistence type="predicted"/>
<sequence>MSEAAASGALTVVEVDPFDPGSFDPWHATYEAAQRHGHEELATPWRREELRLQLQGQVSGASRTRRASAYAGLVGGEVVATGWIGASLRDNLDTAEVEVGTSPAHRRRGHGSAVLEHLLGVARERGRSVVQARTWWPAGAPDHGAAEAGPAFLRRHRFELGLVEVLRTLELPVDPDRLAVLAEQAATHHPDHTLRSFVGPVPEELLRGWAEASARVESDAPTGDLDREPGTADPAGVREAEEVQRRQGRTRIGTVALDADGDVVAYTDLVTSSHEPGRAFQWGTLVRREHRGHRLGLAVKTANLRLLQSTDPSVRRVLTWNADANAPMVAVNDALGFRAAEGAGAFQRRLPRGDRPPSD</sequence>
<reference evidence="3 4" key="1">
    <citation type="submission" date="2024-02" db="EMBL/GenBank/DDBJ databases">
        <title>Full genome sequence of Nocardioides kribbensis.</title>
        <authorList>
            <person name="Poletto B.L."/>
            <person name="Silva G."/>
            <person name="Galante D."/>
            <person name="Campos K.R."/>
            <person name="Santos M.B.N."/>
            <person name="Sacchi C.T."/>
        </authorList>
    </citation>
    <scope>NUCLEOTIDE SEQUENCE [LARGE SCALE GENOMIC DNA]</scope>
    <source>
        <strain evidence="3 4">O4R</strain>
    </source>
</reference>
<name>A0ABV1P416_9ACTN</name>
<dbReference type="EMBL" id="JBEGDP010000041">
    <property type="protein sequence ID" value="MEQ7849462.1"/>
    <property type="molecule type" value="Genomic_DNA"/>
</dbReference>